<dbReference type="GO" id="GO:0003735">
    <property type="term" value="F:structural constituent of ribosome"/>
    <property type="evidence" value="ECO:0007669"/>
    <property type="project" value="InterPro"/>
</dbReference>
<keyword evidence="6" id="KW-0699">rRNA-binding</keyword>
<gene>
    <name evidence="6 8" type="primary">rpsF</name>
    <name evidence="8" type="ORF">QJ522_13450</name>
</gene>
<reference evidence="8" key="1">
    <citation type="submission" date="2023-05" db="EMBL/GenBank/DDBJ databases">
        <title>Anaerotaeda fermentans gen. nov., sp. nov., a novel anaerobic planctomycete of the new family within the order Sedimentisphaerales isolated from Taman Peninsula, Russia.</title>
        <authorList>
            <person name="Khomyakova M.A."/>
            <person name="Merkel A.Y."/>
            <person name="Slobodkin A.I."/>
        </authorList>
    </citation>
    <scope>NUCLEOTIDE SEQUENCE</scope>
    <source>
        <strain evidence="8">M17dextr</strain>
    </source>
</reference>
<keyword evidence="3 6" id="KW-0687">Ribonucleoprotein</keyword>
<dbReference type="GO" id="GO:0019843">
    <property type="term" value="F:rRNA binding"/>
    <property type="evidence" value="ECO:0007669"/>
    <property type="project" value="UniProtKB-UniRule"/>
</dbReference>
<dbReference type="InterPro" id="IPR020814">
    <property type="entry name" value="Ribosomal_S6_plastid/chlpt"/>
</dbReference>
<evidence type="ECO:0000256" key="4">
    <source>
        <dbReference type="ARBA" id="ARBA00035104"/>
    </source>
</evidence>
<feature type="compositionally biased region" description="Basic and acidic residues" evidence="7">
    <location>
        <begin position="150"/>
        <end position="164"/>
    </location>
</feature>
<comment type="similarity">
    <text evidence="1 6">Belongs to the bacterial ribosomal protein bS6 family.</text>
</comment>
<evidence type="ECO:0000256" key="3">
    <source>
        <dbReference type="ARBA" id="ARBA00023274"/>
    </source>
</evidence>
<evidence type="ECO:0000256" key="7">
    <source>
        <dbReference type="SAM" id="MobiDB-lite"/>
    </source>
</evidence>
<evidence type="ECO:0000256" key="5">
    <source>
        <dbReference type="ARBA" id="ARBA00035294"/>
    </source>
</evidence>
<dbReference type="InterPro" id="IPR000529">
    <property type="entry name" value="Ribosomal_bS6"/>
</dbReference>
<organism evidence="8 9">
    <name type="scientific">Anaerobaca lacustris</name>
    <dbReference type="NCBI Taxonomy" id="3044600"/>
    <lineage>
        <taxon>Bacteria</taxon>
        <taxon>Pseudomonadati</taxon>
        <taxon>Planctomycetota</taxon>
        <taxon>Phycisphaerae</taxon>
        <taxon>Sedimentisphaerales</taxon>
        <taxon>Anaerobacaceae</taxon>
        <taxon>Anaerobaca</taxon>
    </lineage>
</organism>
<evidence type="ECO:0000256" key="1">
    <source>
        <dbReference type="ARBA" id="ARBA00009512"/>
    </source>
</evidence>
<evidence type="ECO:0000256" key="2">
    <source>
        <dbReference type="ARBA" id="ARBA00022980"/>
    </source>
</evidence>
<sequence length="196" mass="21606">MIERTGRDGSNRTWISEIAVCDREVTGLETVAKRLYEGMFLVDSAQAAADWEGTLSAINTILQRADAEVVSMRKWQERKLTYDIDHKSRGTYILCYFNVDGRRISGIEKDVLLSEKVMRALILTTEKRPAEMIERDITGEPAVTPDAPEAPERAKAPEKAEAPKAAEASTVDESDASDDLDAAPEAEDDDTDEAAA</sequence>
<dbReference type="RefSeq" id="WP_349245467.1">
    <property type="nucleotide sequence ID" value="NZ_JASCXX010000016.1"/>
</dbReference>
<dbReference type="Gene3D" id="3.30.70.60">
    <property type="match status" value="1"/>
</dbReference>
<dbReference type="InterPro" id="IPR014717">
    <property type="entry name" value="Transl_elong_EF1B/ribsomal_bS6"/>
</dbReference>
<dbReference type="AlphaFoldDB" id="A0AAW6U4B5"/>
<feature type="compositionally biased region" description="Acidic residues" evidence="7">
    <location>
        <begin position="170"/>
        <end position="196"/>
    </location>
</feature>
<keyword evidence="9" id="KW-1185">Reference proteome</keyword>
<dbReference type="Pfam" id="PF01250">
    <property type="entry name" value="Ribosomal_S6"/>
    <property type="match status" value="1"/>
</dbReference>
<dbReference type="GO" id="GO:0005840">
    <property type="term" value="C:ribosome"/>
    <property type="evidence" value="ECO:0007669"/>
    <property type="project" value="UniProtKB-KW"/>
</dbReference>
<accession>A0AAW6U4B5</accession>
<evidence type="ECO:0000256" key="6">
    <source>
        <dbReference type="HAMAP-Rule" id="MF_00360"/>
    </source>
</evidence>
<dbReference type="SUPFAM" id="SSF54995">
    <property type="entry name" value="Ribosomal protein S6"/>
    <property type="match status" value="1"/>
</dbReference>
<dbReference type="NCBIfam" id="TIGR00166">
    <property type="entry name" value="S6"/>
    <property type="match status" value="1"/>
</dbReference>
<name>A0AAW6U4B5_9BACT</name>
<dbReference type="InterPro" id="IPR035980">
    <property type="entry name" value="Ribosomal_bS6_sf"/>
</dbReference>
<evidence type="ECO:0000313" key="8">
    <source>
        <dbReference type="EMBL" id="MDI6450058.1"/>
    </source>
</evidence>
<dbReference type="HAMAP" id="MF_00360">
    <property type="entry name" value="Ribosomal_bS6"/>
    <property type="match status" value="1"/>
</dbReference>
<dbReference type="EMBL" id="JASCXX010000016">
    <property type="protein sequence ID" value="MDI6450058.1"/>
    <property type="molecule type" value="Genomic_DNA"/>
</dbReference>
<dbReference type="GO" id="GO:1990904">
    <property type="term" value="C:ribonucleoprotein complex"/>
    <property type="evidence" value="ECO:0007669"/>
    <property type="project" value="UniProtKB-KW"/>
</dbReference>
<dbReference type="GO" id="GO:0006412">
    <property type="term" value="P:translation"/>
    <property type="evidence" value="ECO:0007669"/>
    <property type="project" value="UniProtKB-UniRule"/>
</dbReference>
<comment type="caution">
    <text evidence="8">The sequence shown here is derived from an EMBL/GenBank/DDBJ whole genome shotgun (WGS) entry which is preliminary data.</text>
</comment>
<dbReference type="Proteomes" id="UP001431776">
    <property type="component" value="Unassembled WGS sequence"/>
</dbReference>
<protein>
    <recommendedName>
        <fullName evidence="5 6">Small ribosomal subunit protein bS6</fullName>
    </recommendedName>
</protein>
<keyword evidence="2 6" id="KW-0689">Ribosomal protein</keyword>
<evidence type="ECO:0000313" key="9">
    <source>
        <dbReference type="Proteomes" id="UP001431776"/>
    </source>
</evidence>
<feature type="region of interest" description="Disordered" evidence="7">
    <location>
        <begin position="132"/>
        <end position="196"/>
    </location>
</feature>
<proteinExistence type="inferred from homology"/>
<keyword evidence="6" id="KW-0694">RNA-binding</keyword>
<dbReference type="CDD" id="cd00473">
    <property type="entry name" value="bS6"/>
    <property type="match status" value="1"/>
</dbReference>
<comment type="function">
    <text evidence="4 6">Binds together with bS18 to 16S ribosomal RNA.</text>
</comment>